<evidence type="ECO:0000313" key="3">
    <source>
        <dbReference type="EMBL" id="CAG8950653.1"/>
    </source>
</evidence>
<reference evidence="3" key="1">
    <citation type="submission" date="2021-07" db="EMBL/GenBank/DDBJ databases">
        <authorList>
            <person name="Durling M."/>
        </authorList>
    </citation>
    <scope>NUCLEOTIDE SEQUENCE</scope>
</reference>
<protein>
    <recommendedName>
        <fullName evidence="5">GAF domain-containing protein</fullName>
    </recommendedName>
</protein>
<sequence>MTTTSHRGSASSPDPTTASAMRNVDPTSETLRDMTESRRALELHSIRPLNIPSHRTIWASMKVSTMTGRSMLTSRQSFGDSAANMPWSGEICPEYLNVIIHLQIPMHVNPFAGTQFFLAGSYRNAAINDDDDDVVQDSKWFGCSTVPTPGGLCENTLALDDATEYPIFVVPDLSKDERFANLPVVNGSVASFKFYAGAPITTARGVNIGSLFLFDDKPRDKLSLDHRKCKAIFSSFCIKTDSDSVLHAQASNVMKHLESKREAAERRRVTLMSRGIAIFLEKTSEVNEVRNIDGEVDDSENPFLSDDTGREPSSILDKIRVTLDLAAEILKG</sequence>
<dbReference type="PANTHER" id="PTHR43102:SF2">
    <property type="entry name" value="GAF DOMAIN-CONTAINING PROTEIN"/>
    <property type="match status" value="1"/>
</dbReference>
<comment type="caution">
    <text evidence="3">The sequence shown here is derived from an EMBL/GenBank/DDBJ whole genome shotgun (WGS) entry which is preliminary data.</text>
</comment>
<name>A0A9N9KQ06_9HELO</name>
<dbReference type="Proteomes" id="UP000696280">
    <property type="component" value="Unassembled WGS sequence"/>
</dbReference>
<feature type="compositionally biased region" description="Low complexity" evidence="2">
    <location>
        <begin position="9"/>
        <end position="20"/>
    </location>
</feature>
<evidence type="ECO:0000256" key="2">
    <source>
        <dbReference type="SAM" id="MobiDB-lite"/>
    </source>
</evidence>
<accession>A0A9N9KQ06</accession>
<keyword evidence="1" id="KW-0175">Coiled coil</keyword>
<dbReference type="AlphaFoldDB" id="A0A9N9KQ06"/>
<proteinExistence type="predicted"/>
<evidence type="ECO:0000313" key="4">
    <source>
        <dbReference type="Proteomes" id="UP000696280"/>
    </source>
</evidence>
<evidence type="ECO:0000256" key="1">
    <source>
        <dbReference type="SAM" id="Coils"/>
    </source>
</evidence>
<feature type="region of interest" description="Disordered" evidence="2">
    <location>
        <begin position="1"/>
        <end position="29"/>
    </location>
</feature>
<dbReference type="PANTHER" id="PTHR43102">
    <property type="entry name" value="SLR1143 PROTEIN"/>
    <property type="match status" value="1"/>
</dbReference>
<gene>
    <name evidence="3" type="ORF">HYFRA_00002863</name>
</gene>
<feature type="coiled-coil region" evidence="1">
    <location>
        <begin position="247"/>
        <end position="274"/>
    </location>
</feature>
<dbReference type="OrthoDB" id="303614at2759"/>
<keyword evidence="4" id="KW-1185">Reference proteome</keyword>
<dbReference type="SUPFAM" id="SSF55781">
    <property type="entry name" value="GAF domain-like"/>
    <property type="match status" value="1"/>
</dbReference>
<dbReference type="EMBL" id="CAJVRL010000038">
    <property type="protein sequence ID" value="CAG8950653.1"/>
    <property type="molecule type" value="Genomic_DNA"/>
</dbReference>
<organism evidence="3 4">
    <name type="scientific">Hymenoscyphus fraxineus</name>
    <dbReference type="NCBI Taxonomy" id="746836"/>
    <lineage>
        <taxon>Eukaryota</taxon>
        <taxon>Fungi</taxon>
        <taxon>Dikarya</taxon>
        <taxon>Ascomycota</taxon>
        <taxon>Pezizomycotina</taxon>
        <taxon>Leotiomycetes</taxon>
        <taxon>Helotiales</taxon>
        <taxon>Helotiaceae</taxon>
        <taxon>Hymenoscyphus</taxon>
    </lineage>
</organism>
<evidence type="ECO:0008006" key="5">
    <source>
        <dbReference type="Google" id="ProtNLM"/>
    </source>
</evidence>